<dbReference type="Pfam" id="PF00008">
    <property type="entry name" value="EGF"/>
    <property type="match status" value="1"/>
</dbReference>
<accession>A0AAD9QFM7</accession>
<dbReference type="EMBL" id="JARQWQ010000037">
    <property type="protein sequence ID" value="KAK2560289.1"/>
    <property type="molecule type" value="Genomic_DNA"/>
</dbReference>
<comment type="caution">
    <text evidence="4">The sequence shown here is derived from an EMBL/GenBank/DDBJ whole genome shotgun (WGS) entry which is preliminary data.</text>
</comment>
<keyword evidence="1" id="KW-0245">EGF-like domain</keyword>
<feature type="disulfide bond" evidence="1">
    <location>
        <begin position="174"/>
        <end position="183"/>
    </location>
</feature>
<comment type="caution">
    <text evidence="1">Lacks conserved residue(s) required for the propagation of feature annotation.</text>
</comment>
<dbReference type="SMART" id="SM00181">
    <property type="entry name" value="EGF"/>
    <property type="match status" value="1"/>
</dbReference>
<proteinExistence type="predicted"/>
<evidence type="ECO:0000259" key="3">
    <source>
        <dbReference type="PROSITE" id="PS50026"/>
    </source>
</evidence>
<keyword evidence="5" id="KW-1185">Reference proteome</keyword>
<name>A0AAD9QFM7_ACRCE</name>
<dbReference type="PROSITE" id="PS00022">
    <property type="entry name" value="EGF_1"/>
    <property type="match status" value="1"/>
</dbReference>
<dbReference type="Gene3D" id="2.10.25.10">
    <property type="entry name" value="Laminin"/>
    <property type="match status" value="1"/>
</dbReference>
<dbReference type="SUPFAM" id="SSF57196">
    <property type="entry name" value="EGF/Laminin"/>
    <property type="match status" value="1"/>
</dbReference>
<dbReference type="PROSITE" id="PS50026">
    <property type="entry name" value="EGF_3"/>
    <property type="match status" value="1"/>
</dbReference>
<sequence length="196" mass="21879">MVSVSSFQDTNIPEDSGARNMENFTFKAHRRAFLFALSLITSIYAFGYAVKEISAQKEDGTAGGSRHINFIEDKFSYLNIAVVSRRFVERSLQCALMCLESLPCFSFNLAAFPDNNDKLLCEHLPSDKYNNSEKFIPSNAFHHFSIWSPCSAVVCGNNGKCVALYKENSYVCLCTEGFTGRNCEAARGRLFAAKTQ</sequence>
<dbReference type="CDD" id="cd00054">
    <property type="entry name" value="EGF_CA"/>
    <property type="match status" value="1"/>
</dbReference>
<evidence type="ECO:0000313" key="4">
    <source>
        <dbReference type="EMBL" id="KAK2560289.1"/>
    </source>
</evidence>
<protein>
    <recommendedName>
        <fullName evidence="3">EGF-like domain-containing protein</fullName>
    </recommendedName>
</protein>
<reference evidence="4" key="1">
    <citation type="journal article" date="2023" name="G3 (Bethesda)">
        <title>Whole genome assembly and annotation of the endangered Caribbean coral Acropora cervicornis.</title>
        <authorList>
            <person name="Selwyn J.D."/>
            <person name="Vollmer S.V."/>
        </authorList>
    </citation>
    <scope>NUCLEOTIDE SEQUENCE</scope>
    <source>
        <strain evidence="4">K2</strain>
    </source>
</reference>
<dbReference type="InterPro" id="IPR000742">
    <property type="entry name" value="EGF"/>
</dbReference>
<keyword evidence="1" id="KW-1015">Disulfide bond</keyword>
<dbReference type="Proteomes" id="UP001249851">
    <property type="component" value="Unassembled WGS sequence"/>
</dbReference>
<feature type="disulfide bond" evidence="1">
    <location>
        <begin position="155"/>
        <end position="172"/>
    </location>
</feature>
<keyword evidence="2" id="KW-0812">Transmembrane</keyword>
<evidence type="ECO:0000313" key="5">
    <source>
        <dbReference type="Proteomes" id="UP001249851"/>
    </source>
</evidence>
<evidence type="ECO:0000256" key="1">
    <source>
        <dbReference type="PROSITE-ProRule" id="PRU00076"/>
    </source>
</evidence>
<dbReference type="AlphaFoldDB" id="A0AAD9QFM7"/>
<keyword evidence="2" id="KW-0472">Membrane</keyword>
<gene>
    <name evidence="4" type="ORF">P5673_017283</name>
</gene>
<keyword evidence="2" id="KW-1133">Transmembrane helix</keyword>
<feature type="transmembrane region" description="Helical" evidence="2">
    <location>
        <begin position="32"/>
        <end position="50"/>
    </location>
</feature>
<dbReference type="PROSITE" id="PS01186">
    <property type="entry name" value="EGF_2"/>
    <property type="match status" value="1"/>
</dbReference>
<evidence type="ECO:0000256" key="2">
    <source>
        <dbReference type="SAM" id="Phobius"/>
    </source>
</evidence>
<organism evidence="4 5">
    <name type="scientific">Acropora cervicornis</name>
    <name type="common">Staghorn coral</name>
    <dbReference type="NCBI Taxonomy" id="6130"/>
    <lineage>
        <taxon>Eukaryota</taxon>
        <taxon>Metazoa</taxon>
        <taxon>Cnidaria</taxon>
        <taxon>Anthozoa</taxon>
        <taxon>Hexacorallia</taxon>
        <taxon>Scleractinia</taxon>
        <taxon>Astrocoeniina</taxon>
        <taxon>Acroporidae</taxon>
        <taxon>Acropora</taxon>
    </lineage>
</organism>
<reference evidence="4" key="2">
    <citation type="journal article" date="2023" name="Science">
        <title>Genomic signatures of disease resistance in endangered staghorn corals.</title>
        <authorList>
            <person name="Vollmer S.V."/>
            <person name="Selwyn J.D."/>
            <person name="Despard B.A."/>
            <person name="Roesel C.L."/>
        </authorList>
    </citation>
    <scope>NUCLEOTIDE SEQUENCE</scope>
    <source>
        <strain evidence="4">K2</strain>
    </source>
</reference>
<feature type="domain" description="EGF-like" evidence="3">
    <location>
        <begin position="146"/>
        <end position="184"/>
    </location>
</feature>